<dbReference type="HOGENOM" id="CLU_030009_1_1_2"/>
<evidence type="ECO:0000256" key="5">
    <source>
        <dbReference type="ARBA" id="ARBA00022679"/>
    </source>
</evidence>
<keyword evidence="7 11" id="KW-1133">Transmembrane helix</keyword>
<dbReference type="eggNOG" id="arCOG00479">
    <property type="taxonomic scope" value="Archaea"/>
</dbReference>
<dbReference type="GO" id="GO:0048034">
    <property type="term" value="P:heme O biosynthetic process"/>
    <property type="evidence" value="ECO:0007669"/>
    <property type="project" value="UniProtKB-UniRule"/>
</dbReference>
<evidence type="ECO:0000256" key="7">
    <source>
        <dbReference type="ARBA" id="ARBA00022989"/>
    </source>
</evidence>
<comment type="miscellaneous">
    <text evidence="11">Carbon 2 of the heme B porphyrin ring is defined according to the Fischer nomenclature.</text>
</comment>
<evidence type="ECO:0000256" key="11">
    <source>
        <dbReference type="HAMAP-Rule" id="MF_00154"/>
    </source>
</evidence>
<reference evidence="13 14" key="1">
    <citation type="journal article" date="2010" name="J. Bacteriol.">
        <title>Complete genome sequence of Halalkalicoccus jeotgali B3(T), an extremely halophilic archaeon.</title>
        <authorList>
            <person name="Roh S.W."/>
            <person name="Nam Y.D."/>
            <person name="Nam S.H."/>
            <person name="Choi S.H."/>
            <person name="Park H.S."/>
            <person name="Bae J.W."/>
        </authorList>
    </citation>
    <scope>NUCLEOTIDE SEQUENCE [LARGE SCALE GENOMIC DNA]</scope>
    <source>
        <strain evidence="14">DSM 18796 / CECT 7217 / JCM 14584 / KCTC 4019 / B3</strain>
    </source>
</reference>
<dbReference type="InterPro" id="IPR000537">
    <property type="entry name" value="UbiA_prenyltransferase"/>
</dbReference>
<comment type="function">
    <text evidence="1 11">Converts heme B (protoheme IX) to heme O by substitution of the vinyl group on carbon 2 of heme B porphyrin ring with a hydroxyethyl farnesyl side group.</text>
</comment>
<feature type="transmembrane region" description="Helical" evidence="11">
    <location>
        <begin position="412"/>
        <end position="429"/>
    </location>
</feature>
<feature type="transmembrane region" description="Helical" evidence="11">
    <location>
        <begin position="147"/>
        <end position="168"/>
    </location>
</feature>
<dbReference type="PATRIC" id="fig|795797.18.peg.2315"/>
<comment type="subcellular location">
    <subcellularLocation>
        <location evidence="2 11">Cell membrane</location>
        <topology evidence="2 11">Multi-pass membrane protein</topology>
    </subcellularLocation>
</comment>
<evidence type="ECO:0000256" key="6">
    <source>
        <dbReference type="ARBA" id="ARBA00022692"/>
    </source>
</evidence>
<feature type="transmembrane region" description="Helical" evidence="11">
    <location>
        <begin position="240"/>
        <end position="263"/>
    </location>
</feature>
<evidence type="ECO:0000256" key="8">
    <source>
        <dbReference type="ARBA" id="ARBA00023133"/>
    </source>
</evidence>
<dbReference type="KEGG" id="hje:HacjB3_11560"/>
<evidence type="ECO:0000256" key="1">
    <source>
        <dbReference type="ARBA" id="ARBA00004019"/>
    </source>
</evidence>
<feature type="compositionally biased region" description="Low complexity" evidence="12">
    <location>
        <begin position="184"/>
        <end position="199"/>
    </location>
</feature>
<dbReference type="eggNOG" id="arCOG03103">
    <property type="taxonomic scope" value="Archaea"/>
</dbReference>
<organism evidence="13 14">
    <name type="scientific">Halalkalicoccus jeotgali (strain DSM 18796 / CECT 7217 / JCM 14584 / KCTC 4019 / B3)</name>
    <dbReference type="NCBI Taxonomy" id="795797"/>
    <lineage>
        <taxon>Archaea</taxon>
        <taxon>Methanobacteriati</taxon>
        <taxon>Methanobacteriota</taxon>
        <taxon>Stenosarchaea group</taxon>
        <taxon>Halobacteria</taxon>
        <taxon>Halobacteriales</taxon>
        <taxon>Halococcaceae</taxon>
        <taxon>Halalkalicoccus</taxon>
    </lineage>
</organism>
<feature type="transmembrane region" description="Helical" evidence="11">
    <location>
        <begin position="283"/>
        <end position="305"/>
    </location>
</feature>
<feature type="transmembrane region" description="Helical" evidence="11">
    <location>
        <begin position="338"/>
        <end position="357"/>
    </location>
</feature>
<dbReference type="PANTHER" id="PTHR43448:SF2">
    <property type="entry name" value="PROTOHEME IX FARNESYLTRANSFERASE, MITOCHONDRIAL"/>
    <property type="match status" value="1"/>
</dbReference>
<feature type="transmembrane region" description="Helical" evidence="11">
    <location>
        <begin position="311"/>
        <end position="331"/>
    </location>
</feature>
<feature type="region of interest" description="Disordered" evidence="12">
    <location>
        <begin position="176"/>
        <end position="200"/>
    </location>
</feature>
<comment type="pathway">
    <text evidence="3 11">Porphyrin-containing compound metabolism; heme O biosynthesis; heme O from protoheme: step 1/1.</text>
</comment>
<feature type="transmembrane region" description="Helical" evidence="11">
    <location>
        <begin position="466"/>
        <end position="487"/>
    </location>
</feature>
<feature type="transmembrane region" description="Helical" evidence="11">
    <location>
        <begin position="87"/>
        <end position="107"/>
    </location>
</feature>
<dbReference type="Pfam" id="PF02628">
    <property type="entry name" value="COX15-CtaA"/>
    <property type="match status" value="1"/>
</dbReference>
<comment type="caution">
    <text evidence="11">Lacks conserved residue(s) required for the propagation of feature annotation.</text>
</comment>
<dbReference type="NCBIfam" id="TIGR01473">
    <property type="entry name" value="cyoE_ctaB"/>
    <property type="match status" value="1"/>
</dbReference>
<dbReference type="NCBIfam" id="NF003349">
    <property type="entry name" value="PRK04375.1-2"/>
    <property type="match status" value="1"/>
</dbReference>
<dbReference type="PANTHER" id="PTHR43448">
    <property type="entry name" value="PROTOHEME IX FARNESYLTRANSFERASE, MITOCHONDRIAL"/>
    <property type="match status" value="1"/>
</dbReference>
<feature type="transmembrane region" description="Helical" evidence="11">
    <location>
        <begin position="37"/>
        <end position="59"/>
    </location>
</feature>
<dbReference type="Pfam" id="PF01040">
    <property type="entry name" value="UbiA"/>
    <property type="match status" value="1"/>
</dbReference>
<dbReference type="EC" id="2.5.1.141" evidence="11"/>
<dbReference type="Gene3D" id="1.10.357.140">
    <property type="entry name" value="UbiA prenyltransferase"/>
    <property type="match status" value="1"/>
</dbReference>
<evidence type="ECO:0000256" key="9">
    <source>
        <dbReference type="ARBA" id="ARBA00023136"/>
    </source>
</evidence>
<dbReference type="Proteomes" id="UP000000390">
    <property type="component" value="Chromosome"/>
</dbReference>
<evidence type="ECO:0000256" key="10">
    <source>
        <dbReference type="ARBA" id="ARBA00047690"/>
    </source>
</evidence>
<keyword evidence="5 11" id="KW-0808">Transferase</keyword>
<dbReference type="STRING" id="795797.HacjB3_11560"/>
<dbReference type="EMBL" id="CP002062">
    <property type="protein sequence ID" value="ADJ15695.1"/>
    <property type="molecule type" value="Genomic_DNA"/>
</dbReference>
<dbReference type="HAMAP" id="MF_00154">
    <property type="entry name" value="CyoE_CtaB"/>
    <property type="match status" value="1"/>
</dbReference>
<dbReference type="InterPro" id="IPR003780">
    <property type="entry name" value="COX15/CtaA_fam"/>
</dbReference>
<evidence type="ECO:0000256" key="4">
    <source>
        <dbReference type="ARBA" id="ARBA00010223"/>
    </source>
</evidence>
<keyword evidence="9 11" id="KW-0472">Membrane</keyword>
<keyword evidence="6 11" id="KW-0812">Transmembrane</keyword>
<feature type="transmembrane region" description="Helical" evidence="11">
    <location>
        <begin position="217"/>
        <end position="234"/>
    </location>
</feature>
<keyword evidence="8 11" id="KW-0350">Heme biosynthesis</keyword>
<feature type="transmembrane region" description="Helical" evidence="11">
    <location>
        <begin position="363"/>
        <end position="384"/>
    </location>
</feature>
<dbReference type="GO" id="GO:0005886">
    <property type="term" value="C:plasma membrane"/>
    <property type="evidence" value="ECO:0007669"/>
    <property type="project" value="UniProtKB-SubCell"/>
</dbReference>
<feature type="transmembrane region" description="Helical" evidence="11">
    <location>
        <begin position="435"/>
        <end position="454"/>
    </location>
</feature>
<evidence type="ECO:0000313" key="14">
    <source>
        <dbReference type="Proteomes" id="UP000000390"/>
    </source>
</evidence>
<keyword evidence="11" id="KW-1003">Cell membrane</keyword>
<evidence type="ECO:0000313" key="13">
    <source>
        <dbReference type="EMBL" id="ADJ15695.1"/>
    </source>
</evidence>
<dbReference type="CDD" id="cd13957">
    <property type="entry name" value="PT_UbiA_Cox10"/>
    <property type="match status" value="1"/>
</dbReference>
<dbReference type="InterPro" id="IPR006369">
    <property type="entry name" value="Protohaem_IX_farnesylTrfase"/>
</dbReference>
<evidence type="ECO:0000256" key="3">
    <source>
        <dbReference type="ARBA" id="ARBA00004919"/>
    </source>
</evidence>
<accession>D8J5J9</accession>
<feature type="transmembrane region" description="Helical" evidence="11">
    <location>
        <begin position="119"/>
        <end position="141"/>
    </location>
</feature>
<evidence type="ECO:0000256" key="2">
    <source>
        <dbReference type="ARBA" id="ARBA00004651"/>
    </source>
</evidence>
<comment type="similarity">
    <text evidence="11">Belongs to the UbiA prenyltransferase family. Protoheme IX farnesyltransferase subfamily.</text>
</comment>
<comment type="similarity">
    <text evidence="4">In the C-terminal section; belongs to the UbiA prenyltransferase family. Protoheme IX farnesyltransferase subfamily.</text>
</comment>
<dbReference type="OrthoDB" id="131615at2157"/>
<sequence>MCAFSSGGGHIAASKYARSNDYLDVSTESLGDGSRSLGVLAATAMGAYLLVIAGATTALTDATAACSTWPACNGGYPFTGAAVTIAWTHRLLAALVGVGVLASAVVGWRTGSTRIRTALGIPAVLYPVQIGIGAVVATTGAPPMVSALHLLIGTAIFGGLLLGLAWSLERRFPTRERDEPLTKSPPTEATPESATPRPTGGLRATLGAYYSLMKPRLMWLLCLVAAAAMTLAAGPNLPVVTIVATLLGGVLAIGASGTFNHVLERDVDQRMKRTADRPLATEIVPVSHALAFGALLGLASLGTFYVFVNALAALLGLTAIVFYSVIYTLVLKPNTVQNTVIGGAAGALPALIGWAAATGEIGLPALVLAGVIFCWTPAHFYNLALAYKDDYARGGFPMMPVVRGERLTRKHIVYYLGATLIAASLLAAVDTLGWLFAATSVVFGAIFLREVMALHREQTREAAMRSFHASNAYLGALLFAIIVDALVL</sequence>
<comment type="catalytic activity">
    <reaction evidence="10 11">
        <text>heme b + (2E,6E)-farnesyl diphosphate + H2O = Fe(II)-heme o + diphosphate</text>
        <dbReference type="Rhea" id="RHEA:28070"/>
        <dbReference type="ChEBI" id="CHEBI:15377"/>
        <dbReference type="ChEBI" id="CHEBI:33019"/>
        <dbReference type="ChEBI" id="CHEBI:60344"/>
        <dbReference type="ChEBI" id="CHEBI:60530"/>
        <dbReference type="ChEBI" id="CHEBI:175763"/>
        <dbReference type="EC" id="2.5.1.141"/>
    </reaction>
</comment>
<name>D8J5J9_HALJB</name>
<dbReference type="GO" id="GO:0008495">
    <property type="term" value="F:protoheme IX farnesyltransferase activity"/>
    <property type="evidence" value="ECO:0007669"/>
    <property type="project" value="UniProtKB-UniRule"/>
</dbReference>
<evidence type="ECO:0000256" key="12">
    <source>
        <dbReference type="SAM" id="MobiDB-lite"/>
    </source>
</evidence>
<dbReference type="InterPro" id="IPR044878">
    <property type="entry name" value="UbiA_sf"/>
</dbReference>
<proteinExistence type="inferred from homology"/>
<dbReference type="UniPathway" id="UPA00834">
    <property type="reaction ID" value="UER00712"/>
</dbReference>
<dbReference type="AlphaFoldDB" id="D8J5J9"/>
<gene>
    <name evidence="11" type="primary">ctaB</name>
    <name evidence="13" type="ordered locus">HacjB3_11560</name>
</gene>
<protein>
    <recommendedName>
        <fullName evidence="11">Protoheme IX farnesyltransferase</fullName>
        <ecNumber evidence="11">2.5.1.141</ecNumber>
    </recommendedName>
    <alternativeName>
        <fullName evidence="11">Heme B farnesyltransferase</fullName>
    </alternativeName>
    <alternativeName>
        <fullName evidence="11">Heme O synthase</fullName>
    </alternativeName>
</protein>